<dbReference type="AlphaFoldDB" id="A0A644VMZ4"/>
<comment type="caution">
    <text evidence="5">The sequence shown here is derived from an EMBL/GenBank/DDBJ whole genome shotgun (WGS) entry which is preliminary data.</text>
</comment>
<dbReference type="Gene3D" id="3.40.50.2000">
    <property type="entry name" value="Glycogen Phosphorylase B"/>
    <property type="match status" value="2"/>
</dbReference>
<dbReference type="InterPro" id="IPR055259">
    <property type="entry name" value="YkvP/CgeB_Glyco_trans-like"/>
</dbReference>
<reference evidence="5" key="1">
    <citation type="submission" date="2019-08" db="EMBL/GenBank/DDBJ databases">
        <authorList>
            <person name="Kucharzyk K."/>
            <person name="Murdoch R.W."/>
            <person name="Higgins S."/>
            <person name="Loffler F."/>
        </authorList>
    </citation>
    <scope>NUCLEOTIDE SEQUENCE</scope>
</reference>
<dbReference type="Pfam" id="PF13524">
    <property type="entry name" value="Glyco_trans_1_2"/>
    <property type="match status" value="1"/>
</dbReference>
<evidence type="ECO:0000256" key="3">
    <source>
        <dbReference type="SAM" id="Phobius"/>
    </source>
</evidence>
<keyword evidence="3" id="KW-0812">Transmembrane</keyword>
<keyword evidence="3" id="KW-0472">Membrane</keyword>
<proteinExistence type="predicted"/>
<dbReference type="EMBL" id="VSSQ01000362">
    <property type="protein sequence ID" value="MPL92550.1"/>
    <property type="molecule type" value="Genomic_DNA"/>
</dbReference>
<dbReference type="PANTHER" id="PTHR12526:SF629">
    <property type="entry name" value="TEICHURONIC ACID BIOSYNTHESIS GLYCOSYLTRANSFERASE TUAH-RELATED"/>
    <property type="match status" value="1"/>
</dbReference>
<evidence type="ECO:0000313" key="5">
    <source>
        <dbReference type="EMBL" id="MPL92550.1"/>
    </source>
</evidence>
<keyword evidence="1" id="KW-0328">Glycosyltransferase</keyword>
<keyword evidence="3" id="KW-1133">Transmembrane helix</keyword>
<accession>A0A644VMZ4</accession>
<protein>
    <recommendedName>
        <fullName evidence="4">Spore protein YkvP/CgeB glycosyl transferase-like domain-containing protein</fullName>
    </recommendedName>
</protein>
<evidence type="ECO:0000259" key="4">
    <source>
        <dbReference type="Pfam" id="PF13524"/>
    </source>
</evidence>
<feature type="transmembrane region" description="Helical" evidence="3">
    <location>
        <begin position="124"/>
        <end position="146"/>
    </location>
</feature>
<keyword evidence="2" id="KW-0808">Transferase</keyword>
<organism evidence="5">
    <name type="scientific">bioreactor metagenome</name>
    <dbReference type="NCBI Taxonomy" id="1076179"/>
    <lineage>
        <taxon>unclassified sequences</taxon>
        <taxon>metagenomes</taxon>
        <taxon>ecological metagenomes</taxon>
    </lineage>
</organism>
<evidence type="ECO:0000256" key="2">
    <source>
        <dbReference type="ARBA" id="ARBA00022679"/>
    </source>
</evidence>
<name>A0A644VMZ4_9ZZZZ</name>
<sequence length="367" mass="43459">MKIVFVLTVHHPNDDRVWYQQADSLRKAGHDVFVLSATRFIFNLPNVHTFDCQNLSKKEIIRKHASILNKLRPEVIICDNPVSILAAKDYKKKSTKKSIRIYYDVTEFYPSKIHLYYNNILKNMLKYCVLYCISIYVGSLVDGFIFGEYYKAKRYKQLFFWKKSVNLSYFASLEYIKTFPINNIQKECSFFYAGYISEDYGFNNILKVVKRCAEIFPETNFKLNVISKTECKMQETGCKNLKIDILKFLPFPEFCASFGKSDIFFDLRKPDIENTHCLPIKLFYYMAAGRPMIYSNLKAIRREISEIEEFSFLVNPNKTDEIVEKIRLYLQDPILYEQHCKHARILAETKYNWGKIEKKFIDFIDNE</sequence>
<dbReference type="PANTHER" id="PTHR12526">
    <property type="entry name" value="GLYCOSYLTRANSFERASE"/>
    <property type="match status" value="1"/>
</dbReference>
<feature type="domain" description="Spore protein YkvP/CgeB glycosyl transferase-like" evidence="4">
    <location>
        <begin position="242"/>
        <end position="353"/>
    </location>
</feature>
<dbReference type="GO" id="GO:0016757">
    <property type="term" value="F:glycosyltransferase activity"/>
    <property type="evidence" value="ECO:0007669"/>
    <property type="project" value="UniProtKB-KW"/>
</dbReference>
<evidence type="ECO:0000256" key="1">
    <source>
        <dbReference type="ARBA" id="ARBA00022676"/>
    </source>
</evidence>
<dbReference type="SUPFAM" id="SSF53756">
    <property type="entry name" value="UDP-Glycosyltransferase/glycogen phosphorylase"/>
    <property type="match status" value="1"/>
</dbReference>
<gene>
    <name evidence="5" type="ORF">SDC9_38659</name>
</gene>